<dbReference type="InterPro" id="IPR035965">
    <property type="entry name" value="PAS-like_dom_sf"/>
</dbReference>
<keyword evidence="16" id="KW-1185">Reference proteome</keyword>
<dbReference type="Pfam" id="PF07536">
    <property type="entry name" value="HWE_HK"/>
    <property type="match status" value="1"/>
</dbReference>
<dbReference type="PANTHER" id="PTHR41523:SF8">
    <property type="entry name" value="ETHYLENE RESPONSE SENSOR PROTEIN"/>
    <property type="match status" value="1"/>
</dbReference>
<evidence type="ECO:0000256" key="13">
    <source>
        <dbReference type="SAM" id="Phobius"/>
    </source>
</evidence>
<feature type="domain" description="PAC" evidence="14">
    <location>
        <begin position="476"/>
        <end position="525"/>
    </location>
</feature>
<dbReference type="EC" id="2.7.13.3" evidence="2"/>
<feature type="region of interest" description="Disordered" evidence="12">
    <location>
        <begin position="35"/>
        <end position="58"/>
    </location>
</feature>
<accession>A0A327MFM1</accession>
<keyword evidence="11" id="KW-0843">Virulence</keyword>
<dbReference type="PROSITE" id="PS50113">
    <property type="entry name" value="PAC"/>
    <property type="match status" value="1"/>
</dbReference>
<evidence type="ECO:0000256" key="12">
    <source>
        <dbReference type="SAM" id="MobiDB-lite"/>
    </source>
</evidence>
<dbReference type="SUPFAM" id="SSF55785">
    <property type="entry name" value="PYP-like sensor domain (PAS domain)"/>
    <property type="match status" value="1"/>
</dbReference>
<evidence type="ECO:0000256" key="3">
    <source>
        <dbReference type="ARBA" id="ARBA00022553"/>
    </source>
</evidence>
<organism evidence="15 16">
    <name type="scientific">Roseicella frigidaeris</name>
    <dbReference type="NCBI Taxonomy" id="2230885"/>
    <lineage>
        <taxon>Bacteria</taxon>
        <taxon>Pseudomonadati</taxon>
        <taxon>Pseudomonadota</taxon>
        <taxon>Alphaproteobacteria</taxon>
        <taxon>Acetobacterales</taxon>
        <taxon>Roseomonadaceae</taxon>
        <taxon>Roseicella</taxon>
    </lineage>
</organism>
<evidence type="ECO:0000256" key="8">
    <source>
        <dbReference type="ARBA" id="ARBA00022741"/>
    </source>
</evidence>
<dbReference type="OrthoDB" id="9767435at2"/>
<dbReference type="InterPro" id="IPR011102">
    <property type="entry name" value="Sig_transdc_His_kinase_HWE"/>
</dbReference>
<dbReference type="NCBIfam" id="TIGR00229">
    <property type="entry name" value="sensory_box"/>
    <property type="match status" value="1"/>
</dbReference>
<dbReference type="PANTHER" id="PTHR41523">
    <property type="entry name" value="TWO-COMPONENT SYSTEM SENSOR PROTEIN"/>
    <property type="match status" value="1"/>
</dbReference>
<keyword evidence="13" id="KW-0812">Transmembrane</keyword>
<dbReference type="InterPro" id="IPR036890">
    <property type="entry name" value="HATPase_C_sf"/>
</dbReference>
<keyword evidence="3" id="KW-0597">Phosphoprotein</keyword>
<dbReference type="AlphaFoldDB" id="A0A327MFM1"/>
<dbReference type="CDD" id="cd12914">
    <property type="entry name" value="PDC1_DGC_like"/>
    <property type="match status" value="1"/>
</dbReference>
<keyword evidence="10" id="KW-0067">ATP-binding</keyword>
<feature type="transmembrane region" description="Helical" evidence="13">
    <location>
        <begin position="349"/>
        <end position="371"/>
    </location>
</feature>
<evidence type="ECO:0000313" key="16">
    <source>
        <dbReference type="Proteomes" id="UP000249065"/>
    </source>
</evidence>
<name>A0A327MFM1_9PROT</name>
<dbReference type="Gene3D" id="3.30.450.20">
    <property type="entry name" value="PAS domain"/>
    <property type="match status" value="3"/>
</dbReference>
<feature type="compositionally biased region" description="Basic residues" evidence="12">
    <location>
        <begin position="46"/>
        <end position="57"/>
    </location>
</feature>
<keyword evidence="5" id="KW-0288">FMN</keyword>
<dbReference type="SMART" id="SM00911">
    <property type="entry name" value="HWE_HK"/>
    <property type="match status" value="1"/>
</dbReference>
<keyword evidence="8" id="KW-0547">Nucleotide-binding</keyword>
<evidence type="ECO:0000259" key="14">
    <source>
        <dbReference type="PROSITE" id="PS50113"/>
    </source>
</evidence>
<dbReference type="CDD" id="cd12915">
    <property type="entry name" value="PDC2_DGC_like"/>
    <property type="match status" value="1"/>
</dbReference>
<sequence>MGTGPGHGLRAGIFIWMEAQAGGIGCEIDSRYRPDAAGPRSDPALRGRHAAPGRRVVRPGAGPAEGWVTATTLRLQQAVLAAALAVPALLFAMAAWWNCGEVLQEGAETVQRTAAVMQEQAAKVLDSADLILARVAEHLRDMDAARIAAPETSAFLRATERALDQVVSIWVTDAEGRVRAGSGPWDPAASIADRDFFQAHRERPDAGAYVSAAFVGRATGIASFAISRRRSKATGAFAGTIHVALSPDYFARFYAEAAPPFRHVAGMLRADGAILVREPGPAAEQERLEAGSALMRQIAAGSRRGLLTGRLDTEGGPRVCAYAQVGNWPVYVFFGADTAALLQRWRTNLFAYGMVAAAAALILLLVALLALRQARAAMAAEAALRRAVVERAAAEARQAAEARFRGVFESRAIGMAIFDAVTGETLAANDRLLEMTGSSRAQFEAGPWDLLGTTPPGQRALDERARAEARARGWWDPYETEFLRPDGSRLPVRLSTAPLPGSSGRVVVLVQDIAEQREAERRRDLLMREVDHRAKNALATTRAALRLTRAPDIESFVREVDGRIGALAQALTLLSNTQWHGAALEALLRGELAPFLCARQGEPRAVLQGPPVTIAATAVQPLAMAIHELATNAMKYGALSQPNGRLLLDWGWAGPAMETLTLTWRERGGPAVEAPPGNCGFGTRVLQGTVTRQLGGRLELCWDPEGLVGRIELPVARVVAAAAVPDPIAL</sequence>
<evidence type="ECO:0000256" key="2">
    <source>
        <dbReference type="ARBA" id="ARBA00012438"/>
    </source>
</evidence>
<evidence type="ECO:0000256" key="11">
    <source>
        <dbReference type="ARBA" id="ARBA00023026"/>
    </source>
</evidence>
<evidence type="ECO:0000256" key="1">
    <source>
        <dbReference type="ARBA" id="ARBA00000085"/>
    </source>
</evidence>
<evidence type="ECO:0000256" key="10">
    <source>
        <dbReference type="ARBA" id="ARBA00022840"/>
    </source>
</evidence>
<evidence type="ECO:0000256" key="9">
    <source>
        <dbReference type="ARBA" id="ARBA00022777"/>
    </source>
</evidence>
<dbReference type="CDD" id="cd00130">
    <property type="entry name" value="PAS"/>
    <property type="match status" value="1"/>
</dbReference>
<keyword evidence="13" id="KW-0472">Membrane</keyword>
<feature type="transmembrane region" description="Helical" evidence="13">
    <location>
        <begin position="78"/>
        <end position="97"/>
    </location>
</feature>
<keyword evidence="4" id="KW-0285">Flavoprotein</keyword>
<dbReference type="GO" id="GO:0004673">
    <property type="term" value="F:protein histidine kinase activity"/>
    <property type="evidence" value="ECO:0007669"/>
    <property type="project" value="UniProtKB-EC"/>
</dbReference>
<dbReference type="Gene3D" id="3.30.565.10">
    <property type="entry name" value="Histidine kinase-like ATPase, C-terminal domain"/>
    <property type="match status" value="1"/>
</dbReference>
<dbReference type="InterPro" id="IPR000700">
    <property type="entry name" value="PAS-assoc_C"/>
</dbReference>
<comment type="catalytic activity">
    <reaction evidence="1">
        <text>ATP + protein L-histidine = ADP + protein N-phospho-L-histidine.</text>
        <dbReference type="EC" id="2.7.13.3"/>
    </reaction>
</comment>
<reference evidence="16" key="1">
    <citation type="submission" date="2018-06" db="EMBL/GenBank/DDBJ databases">
        <authorList>
            <person name="Khan S.A."/>
        </authorList>
    </citation>
    <scope>NUCLEOTIDE SEQUENCE [LARGE SCALE GENOMIC DNA]</scope>
    <source>
        <strain evidence="16">DB-1506</strain>
    </source>
</reference>
<dbReference type="GO" id="GO:0005524">
    <property type="term" value="F:ATP binding"/>
    <property type="evidence" value="ECO:0007669"/>
    <property type="project" value="UniProtKB-KW"/>
</dbReference>
<evidence type="ECO:0000256" key="5">
    <source>
        <dbReference type="ARBA" id="ARBA00022643"/>
    </source>
</evidence>
<comment type="caution">
    <text evidence="15">The sequence shown here is derived from an EMBL/GenBank/DDBJ whole genome shotgun (WGS) entry which is preliminary data.</text>
</comment>
<proteinExistence type="predicted"/>
<dbReference type="Pfam" id="PF13426">
    <property type="entry name" value="PAS_9"/>
    <property type="match status" value="1"/>
</dbReference>
<evidence type="ECO:0000256" key="6">
    <source>
        <dbReference type="ARBA" id="ARBA00022679"/>
    </source>
</evidence>
<dbReference type="Proteomes" id="UP000249065">
    <property type="component" value="Unassembled WGS sequence"/>
</dbReference>
<dbReference type="InterPro" id="IPR000014">
    <property type="entry name" value="PAS"/>
</dbReference>
<keyword evidence="7" id="KW-0677">Repeat</keyword>
<evidence type="ECO:0000313" key="15">
    <source>
        <dbReference type="EMBL" id="RAI60864.1"/>
    </source>
</evidence>
<gene>
    <name evidence="15" type="ORF">DOO78_01670</name>
</gene>
<keyword evidence="6" id="KW-0808">Transferase</keyword>
<dbReference type="EMBL" id="QLIX01000001">
    <property type="protein sequence ID" value="RAI60864.1"/>
    <property type="molecule type" value="Genomic_DNA"/>
</dbReference>
<evidence type="ECO:0000256" key="4">
    <source>
        <dbReference type="ARBA" id="ARBA00022630"/>
    </source>
</evidence>
<keyword evidence="13" id="KW-1133">Transmembrane helix</keyword>
<protein>
    <recommendedName>
        <fullName evidence="2">histidine kinase</fullName>
        <ecNumber evidence="2">2.7.13.3</ecNumber>
    </recommendedName>
</protein>
<evidence type="ECO:0000256" key="7">
    <source>
        <dbReference type="ARBA" id="ARBA00022737"/>
    </source>
</evidence>
<keyword evidence="9" id="KW-0418">Kinase</keyword>